<sequence>MQPLEQELRAIFTGTAARKRESSTLDFKEAKSNLKEAWADLAEAAVCFVNAAGGTIVVGIADNPGGPGAFVGCDLDADVLRQRIYHLTSPGLLVDVAEQSYADTRLLVIKVPEGVEVHSTVRGYTYQRVNDECLPMRPAEVSRLTEERRGIDWSATSSLRPVDDVDPLAIRHCRRLLQTSGDSTRQSYARMSDLDLLRALRAVAEDGNLTRSGELLLCRNAASAPPDAVVYQHRKTQAGEPDAILRLETPLVLAFEDLIQAVRARQGITPLTLPDGQQLQIEDYPMTAVREAVANALIHGDWRARTPVSIEHSPEYLKVTSPGPLVSGITIHNILTKGSRARYPALTSAFRILGLAEEVGQGVDRMYREMIRSGRDTPVIAEDKDQVSVLFRGQPPNTRIAKFLAALPPEEQNDTDTLLIVLLLCRKRTVNAGELAPVIQRSESEAQAVLRRLSGEPVSILEPTRGTQSRSRPSYRLKGDAITRLGNAVAYHGRASEEIDRKVVDHVRDYGEINNRTVQRLFDVDVYAARDMLQELVARKMITRISEQTRGVAVRYGPGTKFPETRKTAPKKRTQPPQESEENPLF</sequence>
<name>A0A8J3T8G0_9ACTN</name>
<dbReference type="InterPro" id="IPR007421">
    <property type="entry name" value="Schlafen_AlbA_2_dom"/>
</dbReference>
<dbReference type="InterPro" id="IPR038475">
    <property type="entry name" value="RecG_C_sf"/>
</dbReference>
<evidence type="ECO:0000313" key="3">
    <source>
        <dbReference type="EMBL" id="GII22168.1"/>
    </source>
</evidence>
<accession>A0A8J3T8G0</accession>
<dbReference type="Gene3D" id="3.30.565.60">
    <property type="match status" value="1"/>
</dbReference>
<organism evidence="3 4">
    <name type="scientific">Planosporangium mesophilum</name>
    <dbReference type="NCBI Taxonomy" id="689768"/>
    <lineage>
        <taxon>Bacteria</taxon>
        <taxon>Bacillati</taxon>
        <taxon>Actinomycetota</taxon>
        <taxon>Actinomycetes</taxon>
        <taxon>Micromonosporales</taxon>
        <taxon>Micromonosporaceae</taxon>
        <taxon>Planosporangium</taxon>
    </lineage>
</organism>
<evidence type="ECO:0000313" key="4">
    <source>
        <dbReference type="Proteomes" id="UP000599074"/>
    </source>
</evidence>
<reference evidence="3" key="1">
    <citation type="submission" date="2021-01" db="EMBL/GenBank/DDBJ databases">
        <title>Whole genome shotgun sequence of Planosporangium mesophilum NBRC 109066.</title>
        <authorList>
            <person name="Komaki H."/>
            <person name="Tamura T."/>
        </authorList>
    </citation>
    <scope>NUCLEOTIDE SEQUENCE</scope>
    <source>
        <strain evidence="3">NBRC 109066</strain>
    </source>
</reference>
<evidence type="ECO:0000259" key="2">
    <source>
        <dbReference type="Pfam" id="PF04326"/>
    </source>
</evidence>
<dbReference type="RefSeq" id="WP_168113574.1">
    <property type="nucleotide sequence ID" value="NZ_BOON01000017.1"/>
</dbReference>
<protein>
    <recommendedName>
        <fullName evidence="2">Schlafen AlbA-2 domain-containing protein</fullName>
    </recommendedName>
</protein>
<dbReference type="PANTHER" id="PTHR30595">
    <property type="entry name" value="GLPR-RELATED TRANSCRIPTIONAL REPRESSOR"/>
    <property type="match status" value="1"/>
</dbReference>
<comment type="caution">
    <text evidence="3">The sequence shown here is derived from an EMBL/GenBank/DDBJ whole genome shotgun (WGS) entry which is preliminary data.</text>
</comment>
<feature type="domain" description="Schlafen AlbA-2" evidence="2">
    <location>
        <begin position="21"/>
        <end position="136"/>
    </location>
</feature>
<feature type="region of interest" description="Disordered" evidence="1">
    <location>
        <begin position="554"/>
        <end position="586"/>
    </location>
</feature>
<dbReference type="Gene3D" id="3.30.950.30">
    <property type="entry name" value="Schlafen, AAA domain"/>
    <property type="match status" value="1"/>
</dbReference>
<dbReference type="PANTHER" id="PTHR30595:SF6">
    <property type="entry name" value="SCHLAFEN ALBA-2 DOMAIN-CONTAINING PROTEIN"/>
    <property type="match status" value="1"/>
</dbReference>
<dbReference type="Proteomes" id="UP000599074">
    <property type="component" value="Unassembled WGS sequence"/>
</dbReference>
<dbReference type="AlphaFoldDB" id="A0A8J3T8G0"/>
<gene>
    <name evidence="3" type="ORF">Pme01_17650</name>
</gene>
<dbReference type="Pfam" id="PF04326">
    <property type="entry name" value="SLFN_AlbA_2"/>
    <property type="match status" value="1"/>
</dbReference>
<proteinExistence type="predicted"/>
<dbReference type="Pfam" id="PF13749">
    <property type="entry name" value="HATPase_c_4"/>
    <property type="match status" value="1"/>
</dbReference>
<dbReference type="Gene3D" id="6.10.10.130">
    <property type="match status" value="1"/>
</dbReference>
<dbReference type="EMBL" id="BOON01000017">
    <property type="protein sequence ID" value="GII22168.1"/>
    <property type="molecule type" value="Genomic_DNA"/>
</dbReference>
<dbReference type="InterPro" id="IPR038461">
    <property type="entry name" value="Schlafen_AlbA_2_dom_sf"/>
</dbReference>
<evidence type="ECO:0000256" key="1">
    <source>
        <dbReference type="SAM" id="MobiDB-lite"/>
    </source>
</evidence>
<keyword evidence="4" id="KW-1185">Reference proteome</keyword>